<keyword evidence="2" id="KW-1185">Reference proteome</keyword>
<name>Q0G632_9HYPH</name>
<gene>
    <name evidence="1" type="ORF">FP2506_08571</name>
</gene>
<protein>
    <submittedName>
        <fullName evidence="1">Uncharacterized protein</fullName>
    </submittedName>
</protein>
<evidence type="ECO:0000313" key="2">
    <source>
        <dbReference type="Proteomes" id="UP000004310"/>
    </source>
</evidence>
<reference evidence="1 2" key="1">
    <citation type="journal article" date="2010" name="J. Bacteriol.">
        <title>Genome sequence of Fulvimarina pelagi HTCC2506T, a Mn(II)-oxidizing alphaproteobacterium possessing an aerobic anoxygenic photosynthetic gene cluster and Xanthorhodopsin.</title>
        <authorList>
            <person name="Kang I."/>
            <person name="Oh H.M."/>
            <person name="Lim S.I."/>
            <person name="Ferriera S."/>
            <person name="Giovannoni S.J."/>
            <person name="Cho J.C."/>
        </authorList>
    </citation>
    <scope>NUCLEOTIDE SEQUENCE [LARGE SCALE GENOMIC DNA]</scope>
    <source>
        <strain evidence="1 2">HTCC2506</strain>
    </source>
</reference>
<proteinExistence type="predicted"/>
<sequence length="166" mass="18645">MTATARKFAFSLDLASQDNVVIPFGSRSCPTVEARPSELAEGDRDLLNRLRWLALKSRLQPNPEIERACMMLAGKGPRAVETVANAFFRGLAKHGTSTLDLYRPGTRWPSSDEIWLLRLLAAFRQGREKEGAALVTWRIEPKGRRWLRFLAASLAELVTPEHTSSR</sequence>
<accession>Q0G632</accession>
<comment type="caution">
    <text evidence="1">The sequence shown here is derived from an EMBL/GenBank/DDBJ whole genome shotgun (WGS) entry which is preliminary data.</text>
</comment>
<dbReference type="HOGENOM" id="CLU_1600319_0_0_5"/>
<dbReference type="AlphaFoldDB" id="Q0G632"/>
<dbReference type="eggNOG" id="ENOG50331W6">
    <property type="taxonomic scope" value="Bacteria"/>
</dbReference>
<dbReference type="RefSeq" id="WP_007066856.1">
    <property type="nucleotide sequence ID" value="NZ_DS022272.1"/>
</dbReference>
<dbReference type="STRING" id="217511.GCA_001463845_00481"/>
<evidence type="ECO:0000313" key="1">
    <source>
        <dbReference type="EMBL" id="EAU42882.1"/>
    </source>
</evidence>
<organism evidence="1 2">
    <name type="scientific">Fulvimarina pelagi HTCC2506</name>
    <dbReference type="NCBI Taxonomy" id="314231"/>
    <lineage>
        <taxon>Bacteria</taxon>
        <taxon>Pseudomonadati</taxon>
        <taxon>Pseudomonadota</taxon>
        <taxon>Alphaproteobacteria</taxon>
        <taxon>Hyphomicrobiales</taxon>
        <taxon>Aurantimonadaceae</taxon>
        <taxon>Fulvimarina</taxon>
    </lineage>
</organism>
<dbReference type="EMBL" id="AATP01000001">
    <property type="protein sequence ID" value="EAU42882.1"/>
    <property type="molecule type" value="Genomic_DNA"/>
</dbReference>
<dbReference type="Proteomes" id="UP000004310">
    <property type="component" value="Unassembled WGS sequence"/>
</dbReference>